<proteinExistence type="predicted"/>
<evidence type="ECO:0000313" key="2">
    <source>
        <dbReference type="Proteomes" id="UP000295598"/>
    </source>
</evidence>
<evidence type="ECO:0000313" key="1">
    <source>
        <dbReference type="EMBL" id="TDB59975.1"/>
    </source>
</evidence>
<comment type="caution">
    <text evidence="1">The sequence shown here is derived from an EMBL/GenBank/DDBJ whole genome shotgun (WGS) entry which is preliminary data.</text>
</comment>
<gene>
    <name evidence="1" type="ORF">C5467_07940</name>
</gene>
<dbReference type="Gene3D" id="3.40.50.450">
    <property type="match status" value="1"/>
</dbReference>
<reference evidence="1 2" key="1">
    <citation type="journal article" date="2019" name="Int. J. Syst. Evol. Microbiol.">
        <title>Photorhabdus khanii subsp. guanajuatensis subsp. nov., isolated from Heterorhabditis atacamensis, and Photorhabdus luminescens subsp. mexicana subsp. nov., isolated from Heterorhabditis mexicana entomopathogenic nematodes.</title>
        <authorList>
            <person name="Machado R.A.R."/>
            <person name="Bruno P."/>
            <person name="Arce C.C.M."/>
            <person name="Liechti N."/>
            <person name="Kohler A."/>
            <person name="Bernal J."/>
            <person name="Bruggmann R."/>
            <person name="Turlings T.C.J."/>
        </authorList>
    </citation>
    <scope>NUCLEOTIDE SEQUENCE [LARGE SCALE GENOMIC DNA]</scope>
    <source>
        <strain evidence="1 2">MEX20-17</strain>
    </source>
</reference>
<dbReference type="Proteomes" id="UP000295598">
    <property type="component" value="Unassembled WGS sequence"/>
</dbReference>
<protein>
    <recommendedName>
        <fullName evidence="3">Nucleoside 2-deoxyribosyltransferase</fullName>
    </recommendedName>
</protein>
<dbReference type="AlphaFoldDB" id="A0A4V2X8J0"/>
<organism evidence="1 2">
    <name type="scientific">Photorhabdus khanii subsp. guanajuatensis</name>
    <dbReference type="NCBI Taxonomy" id="2100166"/>
    <lineage>
        <taxon>Bacteria</taxon>
        <taxon>Pseudomonadati</taxon>
        <taxon>Pseudomonadota</taxon>
        <taxon>Gammaproteobacteria</taxon>
        <taxon>Enterobacterales</taxon>
        <taxon>Morganellaceae</taxon>
        <taxon>Photorhabdus</taxon>
    </lineage>
</organism>
<sequence length="165" mass="18675">MPLANKSVFIGGPIQSAIYDGGFHEELRMTIQLAVKTVKALNGNVLSAHLTERFGIDTPNYTPEMVSKRDFQWMQQCDFFMPILPVHCGEELLRTDGTHIELGWASALKRPVLLITQLPIVRGGSHLLKGLEHVCNLSKLDIHDFRNNPWQIGEIFRNFQLSSSY</sequence>
<dbReference type="RefSeq" id="WP_036842361.1">
    <property type="nucleotide sequence ID" value="NZ_CAWOJO010000009.1"/>
</dbReference>
<name>A0A4V2X8J0_9GAMM</name>
<dbReference type="EMBL" id="PUJY01000009">
    <property type="protein sequence ID" value="TDB59975.1"/>
    <property type="molecule type" value="Genomic_DNA"/>
</dbReference>
<accession>A0A4V2X8J0</accession>
<evidence type="ECO:0008006" key="3">
    <source>
        <dbReference type="Google" id="ProtNLM"/>
    </source>
</evidence>
<dbReference type="SUPFAM" id="SSF52309">
    <property type="entry name" value="N-(deoxy)ribosyltransferase-like"/>
    <property type="match status" value="1"/>
</dbReference>